<sequence>MLLDDVPVELPESLSDWDYQMDLPVRQQVRVDVDLVRQATGLPPSAKLTLAMVWTATGSGLKAAGSRVLLPEAGTVTVQLDALLSGNQLGGLLVLETALVLAEYCDSGALASPRRAGSVLWADQRSTRLQGDAALFPMAVVDFSRTQYPEDAGWHMEIGGDLETATMGALLLLVNERKKVVVEALRNAAKPRAVDRVVLSTVHADVARTLVDHALREPDFSLNADYGDESLGATLQALVARLFPEQSVSHLRRRQQQSPIAFATELQHAVRILEED</sequence>
<protein>
    <submittedName>
        <fullName evidence="1">Uncharacterized protein</fullName>
    </submittedName>
</protein>
<evidence type="ECO:0000313" key="1">
    <source>
        <dbReference type="EMBL" id="MFD2480132.1"/>
    </source>
</evidence>
<accession>A0ABW5HTC4</accession>
<dbReference type="Proteomes" id="UP001597542">
    <property type="component" value="Unassembled WGS sequence"/>
</dbReference>
<organism evidence="1 2">
    <name type="scientific">Amycolatopsis albidoflavus</name>
    <dbReference type="NCBI Taxonomy" id="102226"/>
    <lineage>
        <taxon>Bacteria</taxon>
        <taxon>Bacillati</taxon>
        <taxon>Actinomycetota</taxon>
        <taxon>Actinomycetes</taxon>
        <taxon>Pseudonocardiales</taxon>
        <taxon>Pseudonocardiaceae</taxon>
        <taxon>Amycolatopsis</taxon>
    </lineage>
</organism>
<gene>
    <name evidence="1" type="ORF">ACFSUT_07610</name>
</gene>
<dbReference type="RefSeq" id="WP_344282788.1">
    <property type="nucleotide sequence ID" value="NZ_BAAAHV010000021.1"/>
</dbReference>
<comment type="caution">
    <text evidence="1">The sequence shown here is derived from an EMBL/GenBank/DDBJ whole genome shotgun (WGS) entry which is preliminary data.</text>
</comment>
<proteinExistence type="predicted"/>
<dbReference type="EMBL" id="JBHUKQ010000007">
    <property type="protein sequence ID" value="MFD2480132.1"/>
    <property type="molecule type" value="Genomic_DNA"/>
</dbReference>
<keyword evidence="2" id="KW-1185">Reference proteome</keyword>
<evidence type="ECO:0000313" key="2">
    <source>
        <dbReference type="Proteomes" id="UP001597542"/>
    </source>
</evidence>
<name>A0ABW5HTC4_9PSEU</name>
<reference evidence="2" key="1">
    <citation type="journal article" date="2019" name="Int. J. Syst. Evol. Microbiol.">
        <title>The Global Catalogue of Microorganisms (GCM) 10K type strain sequencing project: providing services to taxonomists for standard genome sequencing and annotation.</title>
        <authorList>
            <consortium name="The Broad Institute Genomics Platform"/>
            <consortium name="The Broad Institute Genome Sequencing Center for Infectious Disease"/>
            <person name="Wu L."/>
            <person name="Ma J."/>
        </authorList>
    </citation>
    <scope>NUCLEOTIDE SEQUENCE [LARGE SCALE GENOMIC DNA]</scope>
    <source>
        <strain evidence="2">CGMCC 4.7638</strain>
    </source>
</reference>